<dbReference type="Pfam" id="PF08320">
    <property type="entry name" value="PIG-X"/>
    <property type="match status" value="1"/>
</dbReference>
<feature type="transmembrane region" description="Helical" evidence="10">
    <location>
        <begin position="271"/>
        <end position="295"/>
    </location>
</feature>
<reference evidence="12" key="1">
    <citation type="submission" date="2023-05" db="EMBL/GenBank/DDBJ databases">
        <title>Genome and transcriptome analyses reveal genes involved in the formation of fine ridges on petal epidermal cells in Hibiscus trionum.</title>
        <authorList>
            <person name="Koshimizu S."/>
            <person name="Masuda S."/>
            <person name="Ishii T."/>
            <person name="Shirasu K."/>
            <person name="Hoshino A."/>
            <person name="Arita M."/>
        </authorList>
    </citation>
    <scope>NUCLEOTIDE SEQUENCE</scope>
    <source>
        <strain evidence="12">Hamamatsu line</strain>
    </source>
</reference>
<evidence type="ECO:0000256" key="8">
    <source>
        <dbReference type="ARBA" id="ARBA00023136"/>
    </source>
</evidence>
<feature type="signal peptide" evidence="11">
    <location>
        <begin position="1"/>
        <end position="29"/>
    </location>
</feature>
<comment type="similarity">
    <text evidence="3">Belongs to the PIGX family.</text>
</comment>
<keyword evidence="11" id="KW-0732">Signal</keyword>
<evidence type="ECO:0000313" key="12">
    <source>
        <dbReference type="EMBL" id="GMJ00239.1"/>
    </source>
</evidence>
<evidence type="ECO:0000256" key="6">
    <source>
        <dbReference type="ARBA" id="ARBA00022824"/>
    </source>
</evidence>
<keyword evidence="7 10" id="KW-1133">Transmembrane helix</keyword>
<evidence type="ECO:0000256" key="5">
    <source>
        <dbReference type="ARBA" id="ARBA00022692"/>
    </source>
</evidence>
<keyword evidence="13" id="KW-1185">Reference proteome</keyword>
<protein>
    <recommendedName>
        <fullName evidence="14">Phosphatidylinositol-glycan biosynthesis class X protein</fullName>
    </recommendedName>
</protein>
<keyword evidence="8 10" id="KW-0472">Membrane</keyword>
<feature type="chain" id="PRO_5040762831" description="Phosphatidylinositol-glycan biosynthesis class X protein" evidence="11">
    <location>
        <begin position="30"/>
        <end position="304"/>
    </location>
</feature>
<evidence type="ECO:0000256" key="7">
    <source>
        <dbReference type="ARBA" id="ARBA00022989"/>
    </source>
</evidence>
<evidence type="ECO:0000256" key="1">
    <source>
        <dbReference type="ARBA" id="ARBA00004389"/>
    </source>
</evidence>
<comment type="caution">
    <text evidence="12">The sequence shown here is derived from an EMBL/GenBank/DDBJ whole genome shotgun (WGS) entry which is preliminary data.</text>
</comment>
<dbReference type="InterPro" id="IPR040039">
    <property type="entry name" value="PIGX"/>
</dbReference>
<dbReference type="InterPro" id="IPR013233">
    <property type="entry name" value="PIG-X/PBN1"/>
</dbReference>
<evidence type="ECO:0000256" key="2">
    <source>
        <dbReference type="ARBA" id="ARBA00004687"/>
    </source>
</evidence>
<proteinExistence type="inferred from homology"/>
<keyword evidence="5 10" id="KW-0812">Transmembrane</keyword>
<dbReference type="SMART" id="SM00780">
    <property type="entry name" value="PIG-X"/>
    <property type="match status" value="1"/>
</dbReference>
<gene>
    <name evidence="12" type="ORF">HRI_003693100</name>
</gene>
<organism evidence="12 13">
    <name type="scientific">Hibiscus trionum</name>
    <name type="common">Flower of an hour</name>
    <dbReference type="NCBI Taxonomy" id="183268"/>
    <lineage>
        <taxon>Eukaryota</taxon>
        <taxon>Viridiplantae</taxon>
        <taxon>Streptophyta</taxon>
        <taxon>Embryophyta</taxon>
        <taxon>Tracheophyta</taxon>
        <taxon>Spermatophyta</taxon>
        <taxon>Magnoliopsida</taxon>
        <taxon>eudicotyledons</taxon>
        <taxon>Gunneridae</taxon>
        <taxon>Pentapetalae</taxon>
        <taxon>rosids</taxon>
        <taxon>malvids</taxon>
        <taxon>Malvales</taxon>
        <taxon>Malvaceae</taxon>
        <taxon>Malvoideae</taxon>
        <taxon>Hibiscus</taxon>
    </lineage>
</organism>
<evidence type="ECO:0000256" key="4">
    <source>
        <dbReference type="ARBA" id="ARBA00022502"/>
    </source>
</evidence>
<dbReference type="PANTHER" id="PTHR28650">
    <property type="entry name" value="PHOSPHATIDYLINOSITOL-GLYCAN BIOSYNTHESIS CLASS X PROTEIN"/>
    <property type="match status" value="1"/>
</dbReference>
<dbReference type="GO" id="GO:0006506">
    <property type="term" value="P:GPI anchor biosynthetic process"/>
    <property type="evidence" value="ECO:0007669"/>
    <property type="project" value="UniProtKB-KW"/>
</dbReference>
<evidence type="ECO:0000256" key="3">
    <source>
        <dbReference type="ARBA" id="ARBA00010345"/>
    </source>
</evidence>
<comment type="pathway">
    <text evidence="2">Glycolipid biosynthesis; glycosylphosphatidylinositol-anchor biosynthesis.</text>
</comment>
<evidence type="ECO:0000256" key="9">
    <source>
        <dbReference type="ARBA" id="ARBA00023180"/>
    </source>
</evidence>
<evidence type="ECO:0000256" key="11">
    <source>
        <dbReference type="SAM" id="SignalP"/>
    </source>
</evidence>
<evidence type="ECO:0008006" key="14">
    <source>
        <dbReference type="Google" id="ProtNLM"/>
    </source>
</evidence>
<sequence length="304" mass="34323">MSTRKCCRLCLNQKLVILWMFFSGAIVSSSEVETNRPSDSRNSDDWKYILRSYFDRYENLHDSSFEHFMAHELSSSLCQVTPENRNRGVRLSVRELSLVGEGSHRQLSLSIGLQTGAESIPELPSHVCEVIIIQRLPLGVFADPFELQSLQKRMGFRNMAVFGDTNLELPSFRSNRSAVEVHIDAGSDILFMQNRGMEINIQLPLHARYQPLDESGYSIIEIGEPDMLMRCSMEGKQHKQSCLFMSPDDNAKSRISTVEWKIPAGKNAHAGFVSVVTFITASLSTVSIVYASMFWSGTQNMKQP</sequence>
<evidence type="ECO:0000256" key="10">
    <source>
        <dbReference type="SAM" id="Phobius"/>
    </source>
</evidence>
<dbReference type="AlphaFoldDB" id="A0A9W7IUJ4"/>
<name>A0A9W7IUJ4_HIBTR</name>
<keyword evidence="4" id="KW-0337">GPI-anchor biosynthesis</keyword>
<keyword evidence="6" id="KW-0256">Endoplasmic reticulum</keyword>
<evidence type="ECO:0000313" key="13">
    <source>
        <dbReference type="Proteomes" id="UP001165190"/>
    </source>
</evidence>
<dbReference type="Proteomes" id="UP001165190">
    <property type="component" value="Unassembled WGS sequence"/>
</dbReference>
<accession>A0A9W7IUJ4</accession>
<dbReference type="PANTHER" id="PTHR28650:SF1">
    <property type="entry name" value="PHOSPHATIDYLINOSITOL-GLYCAN BIOSYNTHESIS CLASS X PROTEIN"/>
    <property type="match status" value="1"/>
</dbReference>
<comment type="subcellular location">
    <subcellularLocation>
        <location evidence="1">Endoplasmic reticulum membrane</location>
        <topology evidence="1">Single-pass membrane protein</topology>
    </subcellularLocation>
</comment>
<dbReference type="GO" id="GO:0005789">
    <property type="term" value="C:endoplasmic reticulum membrane"/>
    <property type="evidence" value="ECO:0007669"/>
    <property type="project" value="UniProtKB-SubCell"/>
</dbReference>
<dbReference type="OrthoDB" id="5546453at2759"/>
<keyword evidence="9" id="KW-0325">Glycoprotein</keyword>
<dbReference type="EMBL" id="BSYR01000035">
    <property type="protein sequence ID" value="GMJ00239.1"/>
    <property type="molecule type" value="Genomic_DNA"/>
</dbReference>